<name>A0A978VU13_ZIZJJ</name>
<dbReference type="Proteomes" id="UP000813462">
    <property type="component" value="Unassembled WGS sequence"/>
</dbReference>
<reference evidence="3" key="1">
    <citation type="journal article" date="2021" name="Front. Plant Sci.">
        <title>Chromosome-Scale Genome Assembly for Chinese Sour Jujube and Insights Into Its Genome Evolution and Domestication Signature.</title>
        <authorList>
            <person name="Shen L.-Y."/>
            <person name="Luo H."/>
            <person name="Wang X.-L."/>
            <person name="Wang X.-M."/>
            <person name="Qiu X.-J."/>
            <person name="Liu H."/>
            <person name="Zhou S.-S."/>
            <person name="Jia K.-H."/>
            <person name="Nie S."/>
            <person name="Bao Y.-T."/>
            <person name="Zhang R.-G."/>
            <person name="Yun Q.-Z."/>
            <person name="Chai Y.-H."/>
            <person name="Lu J.-Y."/>
            <person name="Li Y."/>
            <person name="Zhao S.-W."/>
            <person name="Mao J.-F."/>
            <person name="Jia S.-G."/>
            <person name="Mao Y.-M."/>
        </authorList>
    </citation>
    <scope>NUCLEOTIDE SEQUENCE</scope>
    <source>
        <strain evidence="3">AT0</strain>
        <tissue evidence="3">Leaf</tissue>
    </source>
</reference>
<feature type="region of interest" description="Disordered" evidence="1">
    <location>
        <begin position="452"/>
        <end position="524"/>
    </location>
</feature>
<proteinExistence type="predicted"/>
<accession>A0A978VU13</accession>
<dbReference type="InterPro" id="IPR040256">
    <property type="entry name" value="At4g02000-like"/>
</dbReference>
<sequence>MIYFNNTGPKYLKTKTSFAIHGTGGNFIDSKTNSNNPVVYQICTRPYHTVNNCWNRHDIIDEPNAPQQALAAFQEFDDHVFYADYRANAHMTNEEDKLISKKKYNDYYLNALSEAVCVDSLFIKGLDLQPGSLKGVLSGDAEKVFVEMTDYGSVKPVQATVSLPVHTQVVSKMNFSSRSDMEQSQPQLPRRNTPQLELVADEANAVRISQFRLVGKVFSDKLLRKNLVQSIIRRAWFTNDDVQVESLHPNIFLFCFKSIADRNRIWRKRPWSINGAHLALREWKPEQSFEDLDFNISTFWVQIHGLSLQFMTSSNASTIGGLFKNLIHCESTSRTNLVGLKYMRIQVDVDISKPLLTGHYKQACTTVPNTASIQDGDRYGPWIRAKADDNRVAEQDEEVHQPTRAINSVEQESDMREADESTRIWTSSKEDHVMLQGQQQDNHQHPIAFEHVGSSSVSRKQGSDYSDANAQPTHAGKAVTSPSTIHRPISLLEPINEAGKSDRKPGKRKREAHKAQPKALKSKLIVDECCKDTDHSTGSEPVSSLTDSKIWQGSLSIALVRKKKTP</sequence>
<feature type="compositionally biased region" description="Basic residues" evidence="1">
    <location>
        <begin position="505"/>
        <end position="516"/>
    </location>
</feature>
<feature type="compositionally biased region" description="Polar residues" evidence="1">
    <location>
        <begin position="453"/>
        <end position="472"/>
    </location>
</feature>
<dbReference type="AlphaFoldDB" id="A0A978VU13"/>
<evidence type="ECO:0000256" key="1">
    <source>
        <dbReference type="SAM" id="MobiDB-lite"/>
    </source>
</evidence>
<dbReference type="PANTHER" id="PTHR31286">
    <property type="entry name" value="GLYCINE-RICH CELL WALL STRUCTURAL PROTEIN 1.8-LIKE"/>
    <property type="match status" value="1"/>
</dbReference>
<gene>
    <name evidence="3" type="ORF">FEM48_Zijuj02G0059800</name>
</gene>
<protein>
    <recommendedName>
        <fullName evidence="2">DUF4283 domain-containing protein</fullName>
    </recommendedName>
</protein>
<feature type="domain" description="DUF4283" evidence="2">
    <location>
        <begin position="213"/>
        <end position="289"/>
    </location>
</feature>
<evidence type="ECO:0000313" key="3">
    <source>
        <dbReference type="EMBL" id="KAH7542308.1"/>
    </source>
</evidence>
<comment type="caution">
    <text evidence="3">The sequence shown here is derived from an EMBL/GenBank/DDBJ whole genome shotgun (WGS) entry which is preliminary data.</text>
</comment>
<feature type="compositionally biased region" description="Basic and acidic residues" evidence="1">
    <location>
        <begin position="392"/>
        <end position="401"/>
    </location>
</feature>
<dbReference type="PANTHER" id="PTHR31286:SF178">
    <property type="entry name" value="DUF4283 DOMAIN-CONTAINING PROTEIN"/>
    <property type="match status" value="1"/>
</dbReference>
<feature type="region of interest" description="Disordered" evidence="1">
    <location>
        <begin position="392"/>
        <end position="419"/>
    </location>
</feature>
<dbReference type="EMBL" id="JAEACU010000002">
    <property type="protein sequence ID" value="KAH7542308.1"/>
    <property type="molecule type" value="Genomic_DNA"/>
</dbReference>
<dbReference type="InterPro" id="IPR025558">
    <property type="entry name" value="DUF4283"/>
</dbReference>
<evidence type="ECO:0000313" key="4">
    <source>
        <dbReference type="Proteomes" id="UP000813462"/>
    </source>
</evidence>
<evidence type="ECO:0000259" key="2">
    <source>
        <dbReference type="Pfam" id="PF14111"/>
    </source>
</evidence>
<organism evidence="3 4">
    <name type="scientific">Ziziphus jujuba var. spinosa</name>
    <dbReference type="NCBI Taxonomy" id="714518"/>
    <lineage>
        <taxon>Eukaryota</taxon>
        <taxon>Viridiplantae</taxon>
        <taxon>Streptophyta</taxon>
        <taxon>Embryophyta</taxon>
        <taxon>Tracheophyta</taxon>
        <taxon>Spermatophyta</taxon>
        <taxon>Magnoliopsida</taxon>
        <taxon>eudicotyledons</taxon>
        <taxon>Gunneridae</taxon>
        <taxon>Pentapetalae</taxon>
        <taxon>rosids</taxon>
        <taxon>fabids</taxon>
        <taxon>Rosales</taxon>
        <taxon>Rhamnaceae</taxon>
        <taxon>Paliureae</taxon>
        <taxon>Ziziphus</taxon>
    </lineage>
</organism>
<dbReference type="Pfam" id="PF14111">
    <property type="entry name" value="DUF4283"/>
    <property type="match status" value="1"/>
</dbReference>